<dbReference type="AlphaFoldDB" id="A0A1T3FGF6"/>
<name>A0A1T3FGF6_ELIME</name>
<accession>A0A1T3FGF6</accession>
<dbReference type="EMBL" id="MPOG01000014">
    <property type="protein sequence ID" value="OOH94110.1"/>
    <property type="molecule type" value="Genomic_DNA"/>
</dbReference>
<evidence type="ECO:0000256" key="1">
    <source>
        <dbReference type="SAM" id="MobiDB-lite"/>
    </source>
</evidence>
<keyword evidence="3" id="KW-1185">Reference proteome</keyword>
<dbReference type="RefSeq" id="WP_070904447.1">
    <property type="nucleotide sequence ID" value="NZ_CP016378.1"/>
</dbReference>
<feature type="region of interest" description="Disordered" evidence="1">
    <location>
        <begin position="30"/>
        <end position="61"/>
    </location>
</feature>
<proteinExistence type="predicted"/>
<evidence type="ECO:0000313" key="3">
    <source>
        <dbReference type="Proteomes" id="UP000188947"/>
    </source>
</evidence>
<gene>
    <name evidence="2" type="ORF">BMF97_12135</name>
</gene>
<dbReference type="Proteomes" id="UP000188947">
    <property type="component" value="Unassembled WGS sequence"/>
</dbReference>
<sequence>MKTQEKKNYSTPCILSVIKIELEQGIAASSSTMSVGGSANSTTPEVTDWNEQTEQNQTIDL</sequence>
<organism evidence="2 3">
    <name type="scientific">Elizabethkingia meningoseptica</name>
    <name type="common">Chryseobacterium meningosepticum</name>
    <dbReference type="NCBI Taxonomy" id="238"/>
    <lineage>
        <taxon>Bacteria</taxon>
        <taxon>Pseudomonadati</taxon>
        <taxon>Bacteroidota</taxon>
        <taxon>Flavobacteriia</taxon>
        <taxon>Flavobacteriales</taxon>
        <taxon>Weeksellaceae</taxon>
        <taxon>Elizabethkingia</taxon>
    </lineage>
</organism>
<reference evidence="2 3" key="1">
    <citation type="submission" date="2016-11" db="EMBL/GenBank/DDBJ databases">
        <title>Genome sequence and comparative genomic analysis of clinical strain Elizabethkingia meningoseptica 61421 PRCM.</title>
        <authorList>
            <person name="Wang M."/>
            <person name="Hu S."/>
            <person name="Cao L."/>
            <person name="Jiang T."/>
            <person name="Zhou Y."/>
            <person name="Ming D."/>
        </authorList>
    </citation>
    <scope>NUCLEOTIDE SEQUENCE [LARGE SCALE GENOMIC DNA]</scope>
    <source>
        <strain evidence="2 3">61421 PRCM</strain>
    </source>
</reference>
<protein>
    <submittedName>
        <fullName evidence="2">Uncharacterized protein</fullName>
    </submittedName>
</protein>
<evidence type="ECO:0000313" key="2">
    <source>
        <dbReference type="EMBL" id="OOH94110.1"/>
    </source>
</evidence>
<comment type="caution">
    <text evidence="2">The sequence shown here is derived from an EMBL/GenBank/DDBJ whole genome shotgun (WGS) entry which is preliminary data.</text>
</comment>